<dbReference type="Gene3D" id="3.30.70.1060">
    <property type="entry name" value="Dimeric alpha+beta barrel"/>
    <property type="match status" value="1"/>
</dbReference>
<dbReference type="RefSeq" id="WP_369327249.1">
    <property type="nucleotide sequence ID" value="NZ_JAULBC010000001.1"/>
</dbReference>
<sequence length="97" mass="10968">MFIIELTYKVPAAEIDAALAPHMAFLDKYYQSGNFIASGRKEPRDGGIIMALAPTRKDIEAIIAQDPFYQNKMADYRIIEFKATKKTKAFSIFEGDE</sequence>
<reference evidence="3 4" key="1">
    <citation type="submission" date="2023-07" db="EMBL/GenBank/DDBJ databases">
        <authorList>
            <person name="Lian W.-H."/>
        </authorList>
    </citation>
    <scope>NUCLEOTIDE SEQUENCE [LARGE SCALE GENOMIC DNA]</scope>
    <source>
        <strain evidence="3 4">SYSU DXS3180</strain>
    </source>
</reference>
<name>A0ABV3Z8R2_9BACT</name>
<organism evidence="3 4">
    <name type="scientific">Danxiaibacter flavus</name>
    <dbReference type="NCBI Taxonomy" id="3049108"/>
    <lineage>
        <taxon>Bacteria</taxon>
        <taxon>Pseudomonadati</taxon>
        <taxon>Bacteroidota</taxon>
        <taxon>Chitinophagia</taxon>
        <taxon>Chitinophagales</taxon>
        <taxon>Chitinophagaceae</taxon>
        <taxon>Danxiaibacter</taxon>
    </lineage>
</organism>
<proteinExistence type="inferred from homology"/>
<dbReference type="PANTHER" id="PTHR37828">
    <property type="entry name" value="GSR2449 PROTEIN"/>
    <property type="match status" value="1"/>
</dbReference>
<protein>
    <submittedName>
        <fullName evidence="3">YciI family protein</fullName>
    </submittedName>
</protein>
<dbReference type="InterPro" id="IPR011008">
    <property type="entry name" value="Dimeric_a/b-barrel"/>
</dbReference>
<feature type="domain" description="YCII-related" evidence="2">
    <location>
        <begin position="1"/>
        <end position="82"/>
    </location>
</feature>
<evidence type="ECO:0000256" key="1">
    <source>
        <dbReference type="ARBA" id="ARBA00007689"/>
    </source>
</evidence>
<dbReference type="PANTHER" id="PTHR37828:SF1">
    <property type="entry name" value="YCII-RELATED DOMAIN-CONTAINING PROTEIN"/>
    <property type="match status" value="1"/>
</dbReference>
<evidence type="ECO:0000313" key="3">
    <source>
        <dbReference type="EMBL" id="MEX6685860.1"/>
    </source>
</evidence>
<comment type="caution">
    <text evidence="3">The sequence shown here is derived from an EMBL/GenBank/DDBJ whole genome shotgun (WGS) entry which is preliminary data.</text>
</comment>
<dbReference type="SUPFAM" id="SSF54909">
    <property type="entry name" value="Dimeric alpha+beta barrel"/>
    <property type="match status" value="1"/>
</dbReference>
<accession>A0ABV3Z8R2</accession>
<gene>
    <name evidence="3" type="ORF">QTN47_00050</name>
</gene>
<dbReference type="Pfam" id="PF03795">
    <property type="entry name" value="YCII"/>
    <property type="match status" value="1"/>
</dbReference>
<dbReference type="Proteomes" id="UP001560573">
    <property type="component" value="Unassembled WGS sequence"/>
</dbReference>
<keyword evidence="4" id="KW-1185">Reference proteome</keyword>
<evidence type="ECO:0000313" key="4">
    <source>
        <dbReference type="Proteomes" id="UP001560573"/>
    </source>
</evidence>
<evidence type="ECO:0000259" key="2">
    <source>
        <dbReference type="Pfam" id="PF03795"/>
    </source>
</evidence>
<comment type="similarity">
    <text evidence="1">Belongs to the YciI family.</text>
</comment>
<dbReference type="EMBL" id="JAULBC010000001">
    <property type="protein sequence ID" value="MEX6685860.1"/>
    <property type="molecule type" value="Genomic_DNA"/>
</dbReference>
<dbReference type="InterPro" id="IPR005545">
    <property type="entry name" value="YCII"/>
</dbReference>